<dbReference type="AlphaFoldDB" id="A0A4Q2DGC1"/>
<proteinExistence type="predicted"/>
<organism evidence="2 3">
    <name type="scientific">Candolleomyces aberdarensis</name>
    <dbReference type="NCBI Taxonomy" id="2316362"/>
    <lineage>
        <taxon>Eukaryota</taxon>
        <taxon>Fungi</taxon>
        <taxon>Dikarya</taxon>
        <taxon>Basidiomycota</taxon>
        <taxon>Agaricomycotina</taxon>
        <taxon>Agaricomycetes</taxon>
        <taxon>Agaricomycetidae</taxon>
        <taxon>Agaricales</taxon>
        <taxon>Agaricineae</taxon>
        <taxon>Psathyrellaceae</taxon>
        <taxon>Candolleomyces</taxon>
    </lineage>
</organism>
<feature type="transmembrane region" description="Helical" evidence="1">
    <location>
        <begin position="47"/>
        <end position="68"/>
    </location>
</feature>
<keyword evidence="1" id="KW-0472">Membrane</keyword>
<keyword evidence="3" id="KW-1185">Reference proteome</keyword>
<evidence type="ECO:0000313" key="2">
    <source>
        <dbReference type="EMBL" id="RXW18887.1"/>
    </source>
</evidence>
<protein>
    <submittedName>
        <fullName evidence="2">Uncharacterized protein</fullName>
    </submittedName>
</protein>
<evidence type="ECO:0000313" key="3">
    <source>
        <dbReference type="Proteomes" id="UP000290288"/>
    </source>
</evidence>
<accession>A0A4Q2DGC1</accession>
<keyword evidence="1" id="KW-1133">Transmembrane helix</keyword>
<evidence type="ECO:0000256" key="1">
    <source>
        <dbReference type="SAM" id="Phobius"/>
    </source>
</evidence>
<gene>
    <name evidence="2" type="ORF">EST38_g6983</name>
</gene>
<sequence>MHTKNTFSQTRAVILGLTSLVDLVIAILFLVVVVSDWVAFDTLQKTITLALFFINVFSALILAFMCILRSRLRPMGDLARGIILLVFQIVVLFFLFLFPILRLSKGQFVLPQPAEKPLSSPMSDTASALTYYSWDRNPEKGLKHATMESYYSQGSYAASYKFSLYEEKGRGGQVSKFYTDPTPSLHSTTARTSSNSWTHTPSFRVFRRLPRHVVRCFLARGTAEGRCFLTQTFAQVRKVTCPGKSGLFSAKTKGTGYSERHRTYEECEDAGNPPASYDPPKAQATHALNRLGAKYGQRYV</sequence>
<dbReference type="STRING" id="2316362.A0A4Q2DGC1"/>
<dbReference type="EMBL" id="SDEE01000235">
    <property type="protein sequence ID" value="RXW18887.1"/>
    <property type="molecule type" value="Genomic_DNA"/>
</dbReference>
<name>A0A4Q2DGC1_9AGAR</name>
<feature type="transmembrane region" description="Helical" evidence="1">
    <location>
        <begin position="80"/>
        <end position="101"/>
    </location>
</feature>
<feature type="transmembrane region" description="Helical" evidence="1">
    <location>
        <begin position="12"/>
        <end position="35"/>
    </location>
</feature>
<comment type="caution">
    <text evidence="2">The sequence shown here is derived from an EMBL/GenBank/DDBJ whole genome shotgun (WGS) entry which is preliminary data.</text>
</comment>
<keyword evidence="1" id="KW-0812">Transmembrane</keyword>
<dbReference type="Proteomes" id="UP000290288">
    <property type="component" value="Unassembled WGS sequence"/>
</dbReference>
<reference evidence="2 3" key="1">
    <citation type="submission" date="2019-01" db="EMBL/GenBank/DDBJ databases">
        <title>Draft genome sequence of Psathyrella aberdarensis IHI B618.</title>
        <authorList>
            <person name="Buettner E."/>
            <person name="Kellner H."/>
        </authorList>
    </citation>
    <scope>NUCLEOTIDE SEQUENCE [LARGE SCALE GENOMIC DNA]</scope>
    <source>
        <strain evidence="2 3">IHI B618</strain>
    </source>
</reference>